<evidence type="ECO:0000313" key="2">
    <source>
        <dbReference type="Proteomes" id="UP000320431"/>
    </source>
</evidence>
<sequence length="111" mass="12695">MNSAFDSIQWEEPWQTIQFAVEALHIQNQLESEISSQHPLFRMEARVVGRRVDNDDVAAVLKDGTYVNVHLIWGSAPEAFPAEYPHWFPYGSLEQFILAMKADSADYRDGP</sequence>
<protein>
    <submittedName>
        <fullName evidence="1">Uncharacterized protein</fullName>
    </submittedName>
</protein>
<gene>
    <name evidence="1" type="ORF">FKV24_012065</name>
</gene>
<organism evidence="1 2">
    <name type="scientific">Marilutibacter maris</name>
    <dbReference type="NCBI Taxonomy" id="1605891"/>
    <lineage>
        <taxon>Bacteria</taxon>
        <taxon>Pseudomonadati</taxon>
        <taxon>Pseudomonadota</taxon>
        <taxon>Gammaproteobacteria</taxon>
        <taxon>Lysobacterales</taxon>
        <taxon>Lysobacteraceae</taxon>
        <taxon>Marilutibacter</taxon>
    </lineage>
</organism>
<dbReference type="Proteomes" id="UP000320431">
    <property type="component" value="Unassembled WGS sequence"/>
</dbReference>
<evidence type="ECO:0000313" key="1">
    <source>
        <dbReference type="EMBL" id="KAB8180893.1"/>
    </source>
</evidence>
<accession>A0A508AUB0</accession>
<name>A0A508AUB0_9GAMM</name>
<comment type="caution">
    <text evidence="1">The sequence shown here is derived from an EMBL/GenBank/DDBJ whole genome shotgun (WGS) entry which is preliminary data.</text>
</comment>
<dbReference type="RefSeq" id="WP_141482545.1">
    <property type="nucleotide sequence ID" value="NZ_VICD02000208.1"/>
</dbReference>
<dbReference type="AlphaFoldDB" id="A0A508AUB0"/>
<dbReference type="EMBL" id="VICD02000208">
    <property type="protein sequence ID" value="KAB8180893.1"/>
    <property type="molecule type" value="Genomic_DNA"/>
</dbReference>
<proteinExistence type="predicted"/>
<reference evidence="1 2" key="1">
    <citation type="submission" date="2019-10" db="EMBL/GenBank/DDBJ databases">
        <title>Lysobacter alkalisoli sp. nov., isolated from saline-alkaline soil.</title>
        <authorList>
            <person name="Sun J.-Q."/>
        </authorList>
    </citation>
    <scope>NUCLEOTIDE SEQUENCE [LARGE SCALE GENOMIC DNA]</scope>
    <source>
        <strain evidence="1 2">KCTC 42381</strain>
    </source>
</reference>